<sequence>MKIGAMDINLIISVIKLTFAILLPICRITWGEIMSSGWAPLPQILHEDVGEVTMTFYAPQNVTFCHISTNDGNALEETGDYKGISETKYFNITTRSVDVVLSILNDDVCEPTESFQLLADCDQGYSFDANITIVANDPPNFLLPSDVSVLGGNDAVLVLIVEPPTGGFEGVLSCHVKTVDKTAVAPDDYHSFDKIITFPASTLADETDIEIPTRKVFGERLSKYFEVIVSCSFDITLKSTVTIEKSSEENATSNPHSGQLVINSETGNTFLICYDASGQEGDYIVLYKDSLCDLKVIGRHIDRYYMGAIFFKSPKANVSLSLEGITLGSSAVKEWSNSSSWSSVIGSISISVINHLARIRIDVKGRSLLFEVIKTQLDSNNHLDFYIISINNESFLDNYAGGLIGTISHNKFALLTDDSIEENHEWSAIRVNGRIGSAKKSLIFGYDCWFLNLEHILYPRKLKEFIWQTENMDLIQ</sequence>
<evidence type="ECO:0000256" key="2">
    <source>
        <dbReference type="ARBA" id="ARBA00022737"/>
    </source>
</evidence>
<evidence type="ECO:0000259" key="4">
    <source>
        <dbReference type="Pfam" id="PF03160"/>
    </source>
</evidence>
<reference evidence="5 6" key="1">
    <citation type="submission" date="2020-08" db="EMBL/GenBank/DDBJ databases">
        <authorList>
            <person name="Hejnol A."/>
        </authorList>
    </citation>
    <scope>NUCLEOTIDE SEQUENCE [LARGE SCALE GENOMIC DNA]</scope>
</reference>
<evidence type="ECO:0000313" key="5">
    <source>
        <dbReference type="EMBL" id="CAD5118117.1"/>
    </source>
</evidence>
<accession>A0A7I8VPW2</accession>
<dbReference type="InterPro" id="IPR038081">
    <property type="entry name" value="CalX-like_sf"/>
</dbReference>
<keyword evidence="3" id="KW-0106">Calcium</keyword>
<feature type="domain" description="Calx-beta" evidence="4">
    <location>
        <begin position="154"/>
        <end position="218"/>
    </location>
</feature>
<dbReference type="Gene3D" id="2.60.40.2030">
    <property type="match status" value="1"/>
</dbReference>
<keyword evidence="2" id="KW-0677">Repeat</keyword>
<keyword evidence="6" id="KW-1185">Reference proteome</keyword>
<evidence type="ECO:0000256" key="3">
    <source>
        <dbReference type="ARBA" id="ARBA00022837"/>
    </source>
</evidence>
<proteinExistence type="predicted"/>
<dbReference type="EMBL" id="CAJFCJ010000008">
    <property type="protein sequence ID" value="CAD5118117.1"/>
    <property type="molecule type" value="Genomic_DNA"/>
</dbReference>
<dbReference type="AlphaFoldDB" id="A0A7I8VPW2"/>
<dbReference type="GO" id="GO:0016020">
    <property type="term" value="C:membrane"/>
    <property type="evidence" value="ECO:0007669"/>
    <property type="project" value="InterPro"/>
</dbReference>
<keyword evidence="1" id="KW-0732">Signal</keyword>
<name>A0A7I8VPW2_9ANNE</name>
<dbReference type="InterPro" id="IPR003644">
    <property type="entry name" value="Calx_beta"/>
</dbReference>
<dbReference type="Pfam" id="PF03160">
    <property type="entry name" value="Calx-beta"/>
    <property type="match status" value="2"/>
</dbReference>
<dbReference type="Proteomes" id="UP000549394">
    <property type="component" value="Unassembled WGS sequence"/>
</dbReference>
<protein>
    <submittedName>
        <fullName evidence="5">DgyrCDS6856</fullName>
    </submittedName>
</protein>
<evidence type="ECO:0000313" key="6">
    <source>
        <dbReference type="Proteomes" id="UP000549394"/>
    </source>
</evidence>
<dbReference type="SUPFAM" id="SSF141072">
    <property type="entry name" value="CalX-like"/>
    <property type="match status" value="1"/>
</dbReference>
<comment type="caution">
    <text evidence="5">The sequence shown here is derived from an EMBL/GenBank/DDBJ whole genome shotgun (WGS) entry which is preliminary data.</text>
</comment>
<evidence type="ECO:0000256" key="1">
    <source>
        <dbReference type="ARBA" id="ARBA00022729"/>
    </source>
</evidence>
<gene>
    <name evidence="5" type="ORF">DGYR_LOCUS6548</name>
</gene>
<dbReference type="GO" id="GO:0007154">
    <property type="term" value="P:cell communication"/>
    <property type="evidence" value="ECO:0007669"/>
    <property type="project" value="InterPro"/>
</dbReference>
<organism evidence="5 6">
    <name type="scientific">Dimorphilus gyrociliatus</name>
    <dbReference type="NCBI Taxonomy" id="2664684"/>
    <lineage>
        <taxon>Eukaryota</taxon>
        <taxon>Metazoa</taxon>
        <taxon>Spiralia</taxon>
        <taxon>Lophotrochozoa</taxon>
        <taxon>Annelida</taxon>
        <taxon>Polychaeta</taxon>
        <taxon>Polychaeta incertae sedis</taxon>
        <taxon>Dinophilidae</taxon>
        <taxon>Dimorphilus</taxon>
    </lineage>
</organism>
<feature type="domain" description="Calx-beta" evidence="4">
    <location>
        <begin position="65"/>
        <end position="120"/>
    </location>
</feature>